<accession>A0ABY8AK96</accession>
<sequence length="446" mass="47827">MADVLSLIWDSLLVDADGSAAHASLGAVTLCGLSGPAEHTLDGTLLAGGCTPTTCKTDPSGRTRPVAPHDLRTRFLGLFVCNAITLGEAEQYPSDVNLALDAVEGHPQAVLGLLRGDLTTSGHEPLLTAATLHSGALLGQIATLLDTNGHRRGVRGPSAILLGDPEQQLHAPDDTGTPPAPSPPASSRARADTGTLDRWRVRLANAEALERGLLVSLGRRPDADLSACLEEMTSHHQAALDVLLAAVRSPDEAWEDRIEELSLRWGHAVLGILSRTRGGAFSRQLIASRAHHHTTRWSPAPTCSGCRAPRAFEHLTSPPGLTDLHTLRCPKCGPALSLPSTLRPLDADAPPALFPGQPTDVHVTFPERARGLFAVHLRPRSTRRGSYDHAVLAATPGRNTVTLTLPEEPFPEQDRLRVVHTDRFHVAYHQHRVPLLPHHNGTNHQQ</sequence>
<organism evidence="2 3">
    <name type="scientific">Streptomyces yunnanensis</name>
    <dbReference type="NCBI Taxonomy" id="156453"/>
    <lineage>
        <taxon>Bacteria</taxon>
        <taxon>Bacillati</taxon>
        <taxon>Actinomycetota</taxon>
        <taxon>Actinomycetes</taxon>
        <taxon>Kitasatosporales</taxon>
        <taxon>Streptomycetaceae</taxon>
        <taxon>Streptomyces</taxon>
    </lineage>
</organism>
<dbReference type="Proteomes" id="UP001218629">
    <property type="component" value="Chromosome"/>
</dbReference>
<evidence type="ECO:0000313" key="3">
    <source>
        <dbReference type="Proteomes" id="UP001218629"/>
    </source>
</evidence>
<protein>
    <submittedName>
        <fullName evidence="2">Uncharacterized protein</fullName>
    </submittedName>
</protein>
<keyword evidence="3" id="KW-1185">Reference proteome</keyword>
<evidence type="ECO:0000256" key="1">
    <source>
        <dbReference type="SAM" id="MobiDB-lite"/>
    </source>
</evidence>
<name>A0ABY8AK96_9ACTN</name>
<gene>
    <name evidence="2" type="ORF">MOV08_43375</name>
</gene>
<feature type="region of interest" description="Disordered" evidence="1">
    <location>
        <begin position="166"/>
        <end position="193"/>
    </location>
</feature>
<reference evidence="2 3" key="1">
    <citation type="submission" date="2022-03" db="EMBL/GenBank/DDBJ databases">
        <title>Streptomyces yunnanensis P86,complete genome.</title>
        <authorList>
            <person name="Chen S."/>
            <person name="Zhang Q."/>
        </authorList>
    </citation>
    <scope>NUCLEOTIDE SEQUENCE [LARGE SCALE GENOMIC DNA]</scope>
    <source>
        <strain evidence="2 3">P86</strain>
    </source>
</reference>
<dbReference type="RefSeq" id="WP_275311628.1">
    <property type="nucleotide sequence ID" value="NZ_CP095749.1"/>
</dbReference>
<proteinExistence type="predicted"/>
<evidence type="ECO:0000313" key="2">
    <source>
        <dbReference type="EMBL" id="WEB45458.1"/>
    </source>
</evidence>
<dbReference type="EMBL" id="CP095749">
    <property type="protein sequence ID" value="WEB45458.1"/>
    <property type="molecule type" value="Genomic_DNA"/>
</dbReference>